<protein>
    <recommendedName>
        <fullName evidence="8 10">Protein GrpE</fullName>
    </recommendedName>
    <alternativeName>
        <fullName evidence="9 10">HSP-70 cofactor</fullName>
    </alternativeName>
</protein>
<dbReference type="FunFam" id="2.30.22.10:FF:000001">
    <property type="entry name" value="Protein GrpE"/>
    <property type="match status" value="1"/>
</dbReference>
<evidence type="ECO:0000256" key="11">
    <source>
        <dbReference type="RuleBase" id="RU000639"/>
    </source>
</evidence>
<reference evidence="15" key="1">
    <citation type="submission" date="2018-10" db="EMBL/GenBank/DDBJ databases">
        <title>Iterative Subtractive Binning of Freshwater Chronoseries Metagenomes Recovers Nearly Complete Genomes from over Four Hundred Novel Species.</title>
        <authorList>
            <person name="Rodriguez-R L.M."/>
            <person name="Tsementzi D."/>
            <person name="Luo C."/>
            <person name="Konstantinidis K.T."/>
        </authorList>
    </citation>
    <scope>NUCLEOTIDE SEQUENCE</scope>
    <source>
        <strain evidence="15">WB5_2A_028</strain>
    </source>
</reference>
<dbReference type="CDD" id="cd00446">
    <property type="entry name" value="GrpE"/>
    <property type="match status" value="1"/>
</dbReference>
<dbReference type="HAMAP" id="MF_01151">
    <property type="entry name" value="GrpE"/>
    <property type="match status" value="1"/>
</dbReference>
<feature type="coiled-coil region" evidence="13">
    <location>
        <begin position="40"/>
        <end position="67"/>
    </location>
</feature>
<evidence type="ECO:0000313" key="15">
    <source>
        <dbReference type="EMBL" id="NBR94234.1"/>
    </source>
</evidence>
<dbReference type="Proteomes" id="UP000740727">
    <property type="component" value="Unassembled WGS sequence"/>
</dbReference>
<evidence type="ECO:0000256" key="12">
    <source>
        <dbReference type="RuleBase" id="RU004478"/>
    </source>
</evidence>
<accession>A0A965GE21</accession>
<comment type="function">
    <text evidence="7 10 11">Participates actively in the response to hyperosmotic and heat shock by preventing the aggregation of stress-denatured proteins, in association with DnaK and GrpE. It is the nucleotide exchange factor for DnaK and may function as a thermosensor. Unfolded proteins bind initially to DnaJ; upon interaction with the DnaJ-bound protein, DnaK hydrolyzes its bound ATP, resulting in the formation of a stable complex. GrpE releases ADP from DnaK; ATP binding to DnaK triggers the release of the substrate protein, thus completing the reaction cycle. Several rounds of ATP-dependent interactions between DnaJ, DnaK and GrpE are required for fully efficient folding.</text>
</comment>
<feature type="compositionally biased region" description="Low complexity" evidence="14">
    <location>
        <begin position="7"/>
        <end position="17"/>
    </location>
</feature>
<comment type="caution">
    <text evidence="15">The sequence shown here is derived from an EMBL/GenBank/DDBJ whole genome shotgun (WGS) entry which is preliminary data.</text>
</comment>
<keyword evidence="4 10" id="KW-0963">Cytoplasm</keyword>
<sequence length="173" mass="18938">MSDENSVESSSVVTEQSAPEENSEGASPVTENIQSTPDPVAALTNDLQRLQAEYQNYRKRVDRDRALASELALAAILVELLPILDDLDRAREHGELEGGFKSVAEQIERTVEKLGLTKFGDAGTPFDPQIHEALMHLTSADVSKSTATQILQPGYKLKDRVLRPARVAVTDPE</sequence>
<evidence type="ECO:0000256" key="8">
    <source>
        <dbReference type="ARBA" id="ARBA00072274"/>
    </source>
</evidence>
<evidence type="ECO:0000256" key="1">
    <source>
        <dbReference type="ARBA" id="ARBA00004496"/>
    </source>
</evidence>
<evidence type="ECO:0000256" key="5">
    <source>
        <dbReference type="ARBA" id="ARBA00023016"/>
    </source>
</evidence>
<dbReference type="Gene3D" id="2.30.22.10">
    <property type="entry name" value="Head domain of nucleotide exchange factor GrpE"/>
    <property type="match status" value="1"/>
</dbReference>
<comment type="subcellular location">
    <subcellularLocation>
        <location evidence="1 10">Cytoplasm</location>
    </subcellularLocation>
</comment>
<keyword evidence="6 10" id="KW-0143">Chaperone</keyword>
<dbReference type="Gene3D" id="3.90.20.20">
    <property type="match status" value="1"/>
</dbReference>
<evidence type="ECO:0000256" key="4">
    <source>
        <dbReference type="ARBA" id="ARBA00022490"/>
    </source>
</evidence>
<dbReference type="AlphaFoldDB" id="A0A965GE21"/>
<dbReference type="GO" id="GO:0000774">
    <property type="term" value="F:adenyl-nucleotide exchange factor activity"/>
    <property type="evidence" value="ECO:0007669"/>
    <property type="project" value="InterPro"/>
</dbReference>
<comment type="similarity">
    <text evidence="2 10 12">Belongs to the GrpE family.</text>
</comment>
<organism evidence="15 16">
    <name type="scientific">Candidatus Fonsibacter lacus</name>
    <dbReference type="NCBI Taxonomy" id="2576439"/>
    <lineage>
        <taxon>Bacteria</taxon>
        <taxon>Pseudomonadati</taxon>
        <taxon>Pseudomonadota</taxon>
        <taxon>Alphaproteobacteria</taxon>
        <taxon>Candidatus Pelagibacterales</taxon>
        <taxon>Candidatus Pelagibacterales incertae sedis</taxon>
        <taxon>Candidatus Fonsibacter</taxon>
    </lineage>
</organism>
<dbReference type="InterPro" id="IPR009012">
    <property type="entry name" value="GrpE_head"/>
</dbReference>
<dbReference type="InterPro" id="IPR000740">
    <property type="entry name" value="GrpE"/>
</dbReference>
<dbReference type="PANTHER" id="PTHR21237">
    <property type="entry name" value="GRPE PROTEIN"/>
    <property type="match status" value="1"/>
</dbReference>
<evidence type="ECO:0000256" key="6">
    <source>
        <dbReference type="ARBA" id="ARBA00023186"/>
    </source>
</evidence>
<dbReference type="SUPFAM" id="SSF58014">
    <property type="entry name" value="Coiled-coil domain of nucleotide exchange factor GrpE"/>
    <property type="match status" value="1"/>
</dbReference>
<evidence type="ECO:0000256" key="2">
    <source>
        <dbReference type="ARBA" id="ARBA00009054"/>
    </source>
</evidence>
<evidence type="ECO:0000256" key="9">
    <source>
        <dbReference type="ARBA" id="ARBA00076414"/>
    </source>
</evidence>
<comment type="subunit">
    <text evidence="3 10">Homodimer.</text>
</comment>
<dbReference type="GO" id="GO:0005737">
    <property type="term" value="C:cytoplasm"/>
    <property type="evidence" value="ECO:0007669"/>
    <property type="project" value="UniProtKB-SubCell"/>
</dbReference>
<dbReference type="GO" id="GO:0051082">
    <property type="term" value="F:unfolded protein binding"/>
    <property type="evidence" value="ECO:0007669"/>
    <property type="project" value="TreeGrafter"/>
</dbReference>
<proteinExistence type="inferred from homology"/>
<dbReference type="GO" id="GO:0042803">
    <property type="term" value="F:protein homodimerization activity"/>
    <property type="evidence" value="ECO:0007669"/>
    <property type="project" value="InterPro"/>
</dbReference>
<dbReference type="Pfam" id="PF01025">
    <property type="entry name" value="GrpE"/>
    <property type="match status" value="1"/>
</dbReference>
<feature type="region of interest" description="Disordered" evidence="14">
    <location>
        <begin position="1"/>
        <end position="39"/>
    </location>
</feature>
<evidence type="ECO:0000256" key="3">
    <source>
        <dbReference type="ARBA" id="ARBA00011738"/>
    </source>
</evidence>
<gene>
    <name evidence="10 15" type="primary">grpE</name>
    <name evidence="15" type="ORF">EBT44_05320</name>
</gene>
<keyword evidence="5 10" id="KW-0346">Stress response</keyword>
<evidence type="ECO:0000313" key="16">
    <source>
        <dbReference type="Proteomes" id="UP000740727"/>
    </source>
</evidence>
<dbReference type="GO" id="GO:0051087">
    <property type="term" value="F:protein-folding chaperone binding"/>
    <property type="evidence" value="ECO:0007669"/>
    <property type="project" value="InterPro"/>
</dbReference>
<dbReference type="EMBL" id="RFXN01000081">
    <property type="protein sequence ID" value="NBR94234.1"/>
    <property type="molecule type" value="Genomic_DNA"/>
</dbReference>
<dbReference type="GO" id="GO:0006457">
    <property type="term" value="P:protein folding"/>
    <property type="evidence" value="ECO:0007669"/>
    <property type="project" value="InterPro"/>
</dbReference>
<dbReference type="PROSITE" id="PS01071">
    <property type="entry name" value="GRPE"/>
    <property type="match status" value="1"/>
</dbReference>
<evidence type="ECO:0000256" key="10">
    <source>
        <dbReference type="HAMAP-Rule" id="MF_01151"/>
    </source>
</evidence>
<dbReference type="PRINTS" id="PR00773">
    <property type="entry name" value="GRPEPROTEIN"/>
</dbReference>
<dbReference type="SUPFAM" id="SSF51064">
    <property type="entry name" value="Head domain of nucleotide exchange factor GrpE"/>
    <property type="match status" value="1"/>
</dbReference>
<dbReference type="PANTHER" id="PTHR21237:SF23">
    <property type="entry name" value="GRPE PROTEIN HOMOLOG, MITOCHONDRIAL"/>
    <property type="match status" value="1"/>
</dbReference>
<name>A0A965GE21_9PROT</name>
<dbReference type="InterPro" id="IPR013805">
    <property type="entry name" value="GrpE_CC"/>
</dbReference>
<keyword evidence="13" id="KW-0175">Coiled coil</keyword>
<evidence type="ECO:0000256" key="7">
    <source>
        <dbReference type="ARBA" id="ARBA00053401"/>
    </source>
</evidence>
<evidence type="ECO:0000256" key="14">
    <source>
        <dbReference type="SAM" id="MobiDB-lite"/>
    </source>
</evidence>
<evidence type="ECO:0000256" key="13">
    <source>
        <dbReference type="SAM" id="Coils"/>
    </source>
</evidence>